<reference evidence="4" key="1">
    <citation type="submission" date="2016-10" db="EMBL/GenBank/DDBJ databases">
        <authorList>
            <person name="Varghese N."/>
            <person name="Submissions S."/>
        </authorList>
    </citation>
    <scope>NUCLEOTIDE SEQUENCE [LARGE SCALE GENOMIC DNA]</scope>
    <source>
        <strain evidence="4">DSM 23422</strain>
    </source>
</reference>
<sequence length="177" mass="18887">MKLASFTRAVCAIVLLSAGPLAAQGIMVNDAYARSSTAASTSGAAFMVLMNHSGSDDRLIGASSDVAAKVELHQHAEDSNGVMRMGEIEGGVPIANHETHIFKRGGDHLMFMGLKRPLQQGEMIKVTLEFEKAGPVDVEIMVDQDRKPEHGAMDHSKMNHGKMDHSGDHSGHGKASD</sequence>
<evidence type="ECO:0000313" key="3">
    <source>
        <dbReference type="EMBL" id="SFT00654.1"/>
    </source>
</evidence>
<dbReference type="Proteomes" id="UP000199239">
    <property type="component" value="Unassembled WGS sequence"/>
</dbReference>
<organism evidence="3 4">
    <name type="scientific">Sulfitobacter marinus</name>
    <dbReference type="NCBI Taxonomy" id="394264"/>
    <lineage>
        <taxon>Bacteria</taxon>
        <taxon>Pseudomonadati</taxon>
        <taxon>Pseudomonadota</taxon>
        <taxon>Alphaproteobacteria</taxon>
        <taxon>Rhodobacterales</taxon>
        <taxon>Roseobacteraceae</taxon>
        <taxon>Sulfitobacter</taxon>
    </lineage>
</organism>
<feature type="chain" id="PRO_5011465279" description="Copper(I)-binding protein" evidence="2">
    <location>
        <begin position="24"/>
        <end position="177"/>
    </location>
</feature>
<evidence type="ECO:0000313" key="4">
    <source>
        <dbReference type="Proteomes" id="UP000199239"/>
    </source>
</evidence>
<evidence type="ECO:0000256" key="2">
    <source>
        <dbReference type="SAM" id="SignalP"/>
    </source>
</evidence>
<dbReference type="OrthoDB" id="9796962at2"/>
<dbReference type="InterPro" id="IPR036182">
    <property type="entry name" value="PCuAC_sf"/>
</dbReference>
<evidence type="ECO:0000256" key="1">
    <source>
        <dbReference type="SAM" id="MobiDB-lite"/>
    </source>
</evidence>
<dbReference type="PANTHER" id="PTHR36302">
    <property type="entry name" value="BLR7088 PROTEIN"/>
    <property type="match status" value="1"/>
</dbReference>
<gene>
    <name evidence="3" type="ORF">SAMN04488040_2721</name>
</gene>
<keyword evidence="4" id="KW-1185">Reference proteome</keyword>
<dbReference type="SUPFAM" id="SSF110087">
    <property type="entry name" value="DR1885-like metal-binding protein"/>
    <property type="match status" value="1"/>
</dbReference>
<feature type="signal peptide" evidence="2">
    <location>
        <begin position="1"/>
        <end position="23"/>
    </location>
</feature>
<dbReference type="Pfam" id="PF04314">
    <property type="entry name" value="PCuAC"/>
    <property type="match status" value="1"/>
</dbReference>
<dbReference type="AlphaFoldDB" id="A0A1I6UGZ9"/>
<keyword evidence="2" id="KW-0732">Signal</keyword>
<dbReference type="Gene3D" id="2.60.40.1890">
    <property type="entry name" value="PCu(A)C copper chaperone"/>
    <property type="match status" value="1"/>
</dbReference>
<proteinExistence type="predicted"/>
<dbReference type="InterPro" id="IPR007410">
    <property type="entry name" value="LpqE-like"/>
</dbReference>
<name>A0A1I6UGZ9_9RHOB</name>
<dbReference type="STRING" id="394264.SAMN04488040_2721"/>
<dbReference type="InterPro" id="IPR058248">
    <property type="entry name" value="Lxx211020-like"/>
</dbReference>
<accession>A0A1I6UGZ9</accession>
<dbReference type="RefSeq" id="WP_093916894.1">
    <property type="nucleotide sequence ID" value="NZ_FPAJ01000004.1"/>
</dbReference>
<dbReference type="EMBL" id="FPAJ01000004">
    <property type="protein sequence ID" value="SFT00654.1"/>
    <property type="molecule type" value="Genomic_DNA"/>
</dbReference>
<feature type="region of interest" description="Disordered" evidence="1">
    <location>
        <begin position="147"/>
        <end position="177"/>
    </location>
</feature>
<protein>
    <recommendedName>
        <fullName evidence="5">Copper(I)-binding protein</fullName>
    </recommendedName>
</protein>
<evidence type="ECO:0008006" key="5">
    <source>
        <dbReference type="Google" id="ProtNLM"/>
    </source>
</evidence>
<dbReference type="PANTHER" id="PTHR36302:SF1">
    <property type="entry name" value="COPPER CHAPERONE PCU(A)C"/>
    <property type="match status" value="1"/>
</dbReference>